<feature type="compositionally biased region" description="Polar residues" evidence="1">
    <location>
        <begin position="72"/>
        <end position="90"/>
    </location>
</feature>
<evidence type="ECO:0000313" key="3">
    <source>
        <dbReference type="Proteomes" id="UP001162156"/>
    </source>
</evidence>
<evidence type="ECO:0000313" key="2">
    <source>
        <dbReference type="EMBL" id="KAJ8933840.1"/>
    </source>
</evidence>
<gene>
    <name evidence="2" type="ORF">NQ314_013762</name>
</gene>
<keyword evidence="3" id="KW-1185">Reference proteome</keyword>
<protein>
    <submittedName>
        <fullName evidence="2">Uncharacterized protein</fullName>
    </submittedName>
</protein>
<sequence>MKRIIKTRNNTDKPVRVTRSNTTNNLKTDESDDIEKISLKHDLKKFRIQSKPKLRKDLSKTIENTNKETENKSITNESQNNQPFTERNVY</sequence>
<proteinExistence type="predicted"/>
<reference evidence="2" key="1">
    <citation type="journal article" date="2023" name="Insect Mol. Biol.">
        <title>Genome sequencing provides insights into the evolution of gene families encoding plant cell wall-degrading enzymes in longhorned beetles.</title>
        <authorList>
            <person name="Shin N.R."/>
            <person name="Okamura Y."/>
            <person name="Kirsch R."/>
            <person name="Pauchet Y."/>
        </authorList>
    </citation>
    <scope>NUCLEOTIDE SEQUENCE</scope>
    <source>
        <strain evidence="2">RBIC_L_NR</strain>
    </source>
</reference>
<dbReference type="EMBL" id="JANEYF010003809">
    <property type="protein sequence ID" value="KAJ8933840.1"/>
    <property type="molecule type" value="Genomic_DNA"/>
</dbReference>
<feature type="compositionally biased region" description="Basic and acidic residues" evidence="1">
    <location>
        <begin position="55"/>
        <end position="71"/>
    </location>
</feature>
<organism evidence="2 3">
    <name type="scientific">Rhamnusium bicolor</name>
    <dbReference type="NCBI Taxonomy" id="1586634"/>
    <lineage>
        <taxon>Eukaryota</taxon>
        <taxon>Metazoa</taxon>
        <taxon>Ecdysozoa</taxon>
        <taxon>Arthropoda</taxon>
        <taxon>Hexapoda</taxon>
        <taxon>Insecta</taxon>
        <taxon>Pterygota</taxon>
        <taxon>Neoptera</taxon>
        <taxon>Endopterygota</taxon>
        <taxon>Coleoptera</taxon>
        <taxon>Polyphaga</taxon>
        <taxon>Cucujiformia</taxon>
        <taxon>Chrysomeloidea</taxon>
        <taxon>Cerambycidae</taxon>
        <taxon>Lepturinae</taxon>
        <taxon>Rhagiini</taxon>
        <taxon>Rhamnusium</taxon>
    </lineage>
</organism>
<dbReference type="Proteomes" id="UP001162156">
    <property type="component" value="Unassembled WGS sequence"/>
</dbReference>
<evidence type="ECO:0000256" key="1">
    <source>
        <dbReference type="SAM" id="MobiDB-lite"/>
    </source>
</evidence>
<feature type="region of interest" description="Disordered" evidence="1">
    <location>
        <begin position="53"/>
        <end position="90"/>
    </location>
</feature>
<comment type="caution">
    <text evidence="2">The sequence shown here is derived from an EMBL/GenBank/DDBJ whole genome shotgun (WGS) entry which is preliminary data.</text>
</comment>
<accession>A0AAV8X517</accession>
<name>A0AAV8X517_9CUCU</name>
<dbReference type="AlphaFoldDB" id="A0AAV8X517"/>
<feature type="region of interest" description="Disordered" evidence="1">
    <location>
        <begin position="1"/>
        <end position="26"/>
    </location>
</feature>